<dbReference type="EMBL" id="SMAH01000004">
    <property type="protein sequence ID" value="TCS98745.1"/>
    <property type="molecule type" value="Genomic_DNA"/>
</dbReference>
<dbReference type="Proteomes" id="UP000295536">
    <property type="component" value="Unassembled WGS sequence"/>
</dbReference>
<dbReference type="Pfam" id="PF10109">
    <property type="entry name" value="Phage_TAC_7"/>
    <property type="match status" value="1"/>
</dbReference>
<reference evidence="1 3" key="1">
    <citation type="submission" date="2019-03" db="EMBL/GenBank/DDBJ databases">
        <title>Genomic Encyclopedia of Type Strains, Phase IV (KMG-IV): sequencing the most valuable type-strain genomes for metagenomic binning, comparative biology and taxonomic classification.</title>
        <authorList>
            <person name="Goeker M."/>
        </authorList>
    </citation>
    <scope>NUCLEOTIDE SEQUENCE [LARGE SCALE GENOMIC DNA]</scope>
    <source>
        <strain evidence="1 3">DSM 12034</strain>
    </source>
</reference>
<comment type="caution">
    <text evidence="1">The sequence shown here is derived from an EMBL/GenBank/DDBJ whole genome shotgun (WGS) entry which is preliminary data.</text>
</comment>
<proteinExistence type="predicted"/>
<dbReference type="AlphaFoldDB" id="A0A4R3LGZ0"/>
<evidence type="ECO:0000313" key="3">
    <source>
        <dbReference type="Proteomes" id="UP000295536"/>
    </source>
</evidence>
<name>A0A4R3LGZ0_9BURK</name>
<accession>A0A4R3LGZ0</accession>
<sequence>MERIPLTYPIEHEGLRIAEVGLRRPTVGDHLLVAKLNLSDAEREVRLIANLAELPPEAILKLDLKDYAAIQRALSGFLS</sequence>
<keyword evidence="4" id="KW-1185">Reference proteome</keyword>
<evidence type="ECO:0000313" key="4">
    <source>
        <dbReference type="Proteomes" id="UP000315577"/>
    </source>
</evidence>
<dbReference type="Proteomes" id="UP000315577">
    <property type="component" value="Unassembled WGS sequence"/>
</dbReference>
<dbReference type="InterPro" id="IPR019289">
    <property type="entry name" value="Phage_tail_E/E"/>
</dbReference>
<gene>
    <name evidence="1" type="ORF">EDC36_104169</name>
    <name evidence="2" type="ORF">Tigna_01960</name>
</gene>
<evidence type="ECO:0000313" key="2">
    <source>
        <dbReference type="EMBL" id="TSE20329.1"/>
    </source>
</evidence>
<reference evidence="2 4" key="2">
    <citation type="submission" date="2019-07" db="EMBL/GenBank/DDBJ databases">
        <title>Tepidimonas ignava SPS-1037 draft genome.</title>
        <authorList>
            <person name="Da Costa M.S."/>
            <person name="Froufe H.J.C."/>
            <person name="Egas C."/>
            <person name="Albuquerque L."/>
        </authorList>
    </citation>
    <scope>NUCLEOTIDE SEQUENCE [LARGE SCALE GENOMIC DNA]</scope>
    <source>
        <strain evidence="2 4">SPS-1037</strain>
    </source>
</reference>
<evidence type="ECO:0000313" key="1">
    <source>
        <dbReference type="EMBL" id="TCS98745.1"/>
    </source>
</evidence>
<dbReference type="EMBL" id="VJNC01000013">
    <property type="protein sequence ID" value="TSE20329.1"/>
    <property type="molecule type" value="Genomic_DNA"/>
</dbReference>
<protein>
    <submittedName>
        <fullName evidence="2">Phage tail assembly chaperone protein</fullName>
    </submittedName>
    <submittedName>
        <fullName evidence="1">Tail assembly chaperone E/41/14-like protein</fullName>
    </submittedName>
</protein>
<dbReference type="RefSeq" id="WP_132962063.1">
    <property type="nucleotide sequence ID" value="NZ_SMAH01000004.1"/>
</dbReference>
<dbReference type="OrthoDB" id="8549651at2"/>
<organism evidence="1 3">
    <name type="scientific">Tepidimonas ignava</name>
    <dbReference type="NCBI Taxonomy" id="114249"/>
    <lineage>
        <taxon>Bacteria</taxon>
        <taxon>Pseudomonadati</taxon>
        <taxon>Pseudomonadota</taxon>
        <taxon>Betaproteobacteria</taxon>
        <taxon>Burkholderiales</taxon>
        <taxon>Tepidimonas</taxon>
    </lineage>
</organism>